<dbReference type="CDD" id="cd07812">
    <property type="entry name" value="SRPBCC"/>
    <property type="match status" value="1"/>
</dbReference>
<dbReference type="InterPro" id="IPR019587">
    <property type="entry name" value="Polyketide_cyclase/dehydratase"/>
</dbReference>
<dbReference type="EMBL" id="JBHSDQ010000004">
    <property type="protein sequence ID" value="MFC4396589.1"/>
    <property type="molecule type" value="Genomic_DNA"/>
</dbReference>
<dbReference type="Pfam" id="PF10604">
    <property type="entry name" value="Polyketide_cyc2"/>
    <property type="match status" value="1"/>
</dbReference>
<proteinExistence type="predicted"/>
<evidence type="ECO:0000313" key="2">
    <source>
        <dbReference type="Proteomes" id="UP001595778"/>
    </source>
</evidence>
<gene>
    <name evidence="1" type="ORF">ACFO0G_10865</name>
</gene>
<accession>A0ABV8WKL2</accession>
<reference evidence="2" key="1">
    <citation type="journal article" date="2019" name="Int. J. Syst. Evol. Microbiol.">
        <title>The Global Catalogue of Microorganisms (GCM) 10K type strain sequencing project: providing services to taxonomists for standard genome sequencing and annotation.</title>
        <authorList>
            <consortium name="The Broad Institute Genomics Platform"/>
            <consortium name="The Broad Institute Genome Sequencing Center for Infectious Disease"/>
            <person name="Wu L."/>
            <person name="Ma J."/>
        </authorList>
    </citation>
    <scope>NUCLEOTIDE SEQUENCE [LARGE SCALE GENOMIC DNA]</scope>
    <source>
        <strain evidence="2">PJ61</strain>
    </source>
</reference>
<dbReference type="SUPFAM" id="SSF55961">
    <property type="entry name" value="Bet v1-like"/>
    <property type="match status" value="1"/>
</dbReference>
<evidence type="ECO:0000313" key="1">
    <source>
        <dbReference type="EMBL" id="MFC4396589.1"/>
    </source>
</evidence>
<dbReference type="Gene3D" id="3.30.530.20">
    <property type="match status" value="1"/>
</dbReference>
<protein>
    <submittedName>
        <fullName evidence="1">SRPBCC family protein</fullName>
    </submittedName>
</protein>
<name>A0ABV8WKL2_9MICC</name>
<dbReference type="InterPro" id="IPR023393">
    <property type="entry name" value="START-like_dom_sf"/>
</dbReference>
<keyword evidence="2" id="KW-1185">Reference proteome</keyword>
<dbReference type="RefSeq" id="WP_376977576.1">
    <property type="nucleotide sequence ID" value="NZ_JBHSDQ010000004.1"/>
</dbReference>
<sequence>MGHIKVSTAINAPVDRVVEVASDPRHWASWWVNLGEPEKIEGDGGVGTVVEHKYLMAGVPFHVTTRVTGREQTPNGGQRLRLELDGPLKGWQTWDYSPDGDNTTVVTAEFDYNVPGSAVGKFADELIIERMQERAREQTLENLKLLVEAGPR</sequence>
<dbReference type="Proteomes" id="UP001595778">
    <property type="component" value="Unassembled WGS sequence"/>
</dbReference>
<organism evidence="1 2">
    <name type="scientific">Arthrobacter sedimenti</name>
    <dbReference type="NCBI Taxonomy" id="2694931"/>
    <lineage>
        <taxon>Bacteria</taxon>
        <taxon>Bacillati</taxon>
        <taxon>Actinomycetota</taxon>
        <taxon>Actinomycetes</taxon>
        <taxon>Micrococcales</taxon>
        <taxon>Micrococcaceae</taxon>
        <taxon>Arthrobacter</taxon>
    </lineage>
</organism>
<comment type="caution">
    <text evidence="1">The sequence shown here is derived from an EMBL/GenBank/DDBJ whole genome shotgun (WGS) entry which is preliminary data.</text>
</comment>